<gene>
    <name evidence="4" type="ORF">C3B54_111322</name>
</gene>
<feature type="binding site" evidence="1">
    <location>
        <position position="178"/>
    </location>
    <ligand>
        <name>Mn(2+)</name>
        <dbReference type="ChEBI" id="CHEBI:29035"/>
        <label>2</label>
    </ligand>
</feature>
<dbReference type="InterPro" id="IPR002933">
    <property type="entry name" value="Peptidase_M20"/>
</dbReference>
<dbReference type="NCBIfam" id="TIGR01891">
    <property type="entry name" value="amidohydrolases"/>
    <property type="match status" value="1"/>
</dbReference>
<keyword evidence="4" id="KW-0378">Hydrolase</keyword>
<dbReference type="KEGG" id="psai:C3B54_111322"/>
<feature type="domain" description="Peptidase M20 dimerisation" evidence="3">
    <location>
        <begin position="201"/>
        <end position="295"/>
    </location>
</feature>
<evidence type="ECO:0000259" key="3">
    <source>
        <dbReference type="Pfam" id="PF07687"/>
    </source>
</evidence>
<dbReference type="AlphaFoldDB" id="A0A2L2BRI2"/>
<dbReference type="PANTHER" id="PTHR11014:SF63">
    <property type="entry name" value="METALLOPEPTIDASE, PUTATIVE (AFU_ORTHOLOGUE AFUA_6G09600)-RELATED"/>
    <property type="match status" value="1"/>
</dbReference>
<reference evidence="4 5" key="1">
    <citation type="submission" date="2018-02" db="EMBL/GenBank/DDBJ databases">
        <title>Complete genome of the streamlined marine actinobacterium Pontimonas salivibrio CL-TW6 adapted to coastal planktonic lifestype.</title>
        <authorList>
            <person name="Cho B.C."/>
            <person name="Hardies S.C."/>
            <person name="Jang G.I."/>
            <person name="Hwang C.Y."/>
        </authorList>
    </citation>
    <scope>NUCLEOTIDE SEQUENCE [LARGE SCALE GENOMIC DNA]</scope>
    <source>
        <strain evidence="4 5">CL-TW6</strain>
    </source>
</reference>
<keyword evidence="1" id="KW-0479">Metal-binding</keyword>
<dbReference type="Gene3D" id="3.30.70.360">
    <property type="match status" value="1"/>
</dbReference>
<evidence type="ECO:0000256" key="2">
    <source>
        <dbReference type="SAM" id="MobiDB-lite"/>
    </source>
</evidence>
<evidence type="ECO:0000313" key="5">
    <source>
        <dbReference type="Proteomes" id="UP000243077"/>
    </source>
</evidence>
<dbReference type="InterPro" id="IPR011650">
    <property type="entry name" value="Peptidase_M20_dimer"/>
</dbReference>
<dbReference type="GO" id="GO:0046872">
    <property type="term" value="F:metal ion binding"/>
    <property type="evidence" value="ECO:0007669"/>
    <property type="project" value="UniProtKB-KW"/>
</dbReference>
<dbReference type="InterPro" id="IPR017439">
    <property type="entry name" value="Amidohydrolase"/>
</dbReference>
<dbReference type="PIRSF" id="PIRSF005962">
    <property type="entry name" value="Pept_M20D_amidohydro"/>
    <property type="match status" value="1"/>
</dbReference>
<dbReference type="Pfam" id="PF07687">
    <property type="entry name" value="M20_dimer"/>
    <property type="match status" value="1"/>
</dbReference>
<dbReference type="InterPro" id="IPR036264">
    <property type="entry name" value="Bact_exopeptidase_dim_dom"/>
</dbReference>
<dbReference type="EMBL" id="CP026923">
    <property type="protein sequence ID" value="AVG24268.1"/>
    <property type="molecule type" value="Genomic_DNA"/>
</dbReference>
<feature type="region of interest" description="Disordered" evidence="2">
    <location>
        <begin position="1"/>
        <end position="24"/>
    </location>
</feature>
<keyword evidence="1" id="KW-0464">Manganese</keyword>
<dbReference type="Proteomes" id="UP000243077">
    <property type="component" value="Chromosome"/>
</dbReference>
<dbReference type="Pfam" id="PF01546">
    <property type="entry name" value="Peptidase_M20"/>
    <property type="match status" value="1"/>
</dbReference>
<feature type="binding site" evidence="1">
    <location>
        <position position="375"/>
    </location>
    <ligand>
        <name>Mn(2+)</name>
        <dbReference type="ChEBI" id="CHEBI:29035"/>
        <label>2</label>
    </ligand>
</feature>
<evidence type="ECO:0000256" key="1">
    <source>
        <dbReference type="PIRSR" id="PIRSR005962-1"/>
    </source>
</evidence>
<dbReference type="SUPFAM" id="SSF53187">
    <property type="entry name" value="Zn-dependent exopeptidases"/>
    <property type="match status" value="1"/>
</dbReference>
<sequence>MRSTREMGAVNSEKQNAKENDPASASALFPSMVRHRRHLHQHPEVGLELPDTHAYIVESLKSLGYETEHHPRGGVSVTVGGSDPSATPMVFRADMDALPVEEPQGMSFRSVRSGAMHACGHDLHMATLLGVAEHFATHTPPRPLVFAFQPGEESDRGALNTLKHRNLNLEDATTFAVHVNAVLPSGSVHYSRDTFMAFGDWFDIALEGPGGHASAPERAGNPILAGSDITRAFVGLANELSEARARVVATVTEFLSGNTVNVIPTTAGLRGTIRTVTEAQRAELHRAMREKVIEIAEAQGLQATLTIHDGYPAVISDAAFIDRALNTFAAAGITDVHEMEHPSMVIEDFSYFLHRWPGAMVYVGAAVGESPAFNHSAEVLFDEDAMATALKLFIALTETP</sequence>
<dbReference type="GO" id="GO:0016787">
    <property type="term" value="F:hydrolase activity"/>
    <property type="evidence" value="ECO:0007669"/>
    <property type="project" value="UniProtKB-KW"/>
</dbReference>
<proteinExistence type="predicted"/>
<dbReference type="SUPFAM" id="SSF55031">
    <property type="entry name" value="Bacterial exopeptidase dimerisation domain"/>
    <property type="match status" value="1"/>
</dbReference>
<evidence type="ECO:0000313" key="4">
    <source>
        <dbReference type="EMBL" id="AVG24268.1"/>
    </source>
</evidence>
<accession>A0A2L2BRI2</accession>
<keyword evidence="5" id="KW-1185">Reference proteome</keyword>
<protein>
    <submittedName>
        <fullName evidence="4">N-acetylated amino acid hydrolase</fullName>
    </submittedName>
</protein>
<dbReference type="CDD" id="cd03886">
    <property type="entry name" value="M20_Acy1"/>
    <property type="match status" value="1"/>
</dbReference>
<feature type="binding site" evidence="1">
    <location>
        <position position="121"/>
    </location>
    <ligand>
        <name>Mn(2+)</name>
        <dbReference type="ChEBI" id="CHEBI:29035"/>
        <label>2</label>
    </ligand>
</feature>
<feature type="binding site" evidence="1">
    <location>
        <position position="119"/>
    </location>
    <ligand>
        <name>Mn(2+)</name>
        <dbReference type="ChEBI" id="CHEBI:29035"/>
        <label>2</label>
    </ligand>
</feature>
<feature type="binding site" evidence="1">
    <location>
        <position position="153"/>
    </location>
    <ligand>
        <name>Mn(2+)</name>
        <dbReference type="ChEBI" id="CHEBI:29035"/>
        <label>2</label>
    </ligand>
</feature>
<comment type="cofactor">
    <cofactor evidence="1">
        <name>Mn(2+)</name>
        <dbReference type="ChEBI" id="CHEBI:29035"/>
    </cofactor>
    <text evidence="1">The Mn(2+) ion enhances activity.</text>
</comment>
<dbReference type="PANTHER" id="PTHR11014">
    <property type="entry name" value="PEPTIDASE M20 FAMILY MEMBER"/>
    <property type="match status" value="1"/>
</dbReference>
<organism evidence="4 5">
    <name type="scientific">Pontimonas salivibrio</name>
    <dbReference type="NCBI Taxonomy" id="1159327"/>
    <lineage>
        <taxon>Bacteria</taxon>
        <taxon>Bacillati</taxon>
        <taxon>Actinomycetota</taxon>
        <taxon>Actinomycetes</taxon>
        <taxon>Micrococcales</taxon>
        <taxon>Microbacteriaceae</taxon>
        <taxon>Pontimonas</taxon>
    </lineage>
</organism>
<dbReference type="Gene3D" id="3.40.630.10">
    <property type="entry name" value="Zn peptidases"/>
    <property type="match status" value="1"/>
</dbReference>
<name>A0A2L2BRI2_9MICO</name>